<feature type="region of interest" description="Disordered" evidence="1">
    <location>
        <begin position="338"/>
        <end position="365"/>
    </location>
</feature>
<dbReference type="AlphaFoldDB" id="A0A7R8YNS2"/>
<organism evidence="2 3">
    <name type="scientific">Hermetia illucens</name>
    <name type="common">Black soldier fly</name>
    <dbReference type="NCBI Taxonomy" id="343691"/>
    <lineage>
        <taxon>Eukaryota</taxon>
        <taxon>Metazoa</taxon>
        <taxon>Ecdysozoa</taxon>
        <taxon>Arthropoda</taxon>
        <taxon>Hexapoda</taxon>
        <taxon>Insecta</taxon>
        <taxon>Pterygota</taxon>
        <taxon>Neoptera</taxon>
        <taxon>Endopterygota</taxon>
        <taxon>Diptera</taxon>
        <taxon>Brachycera</taxon>
        <taxon>Stratiomyomorpha</taxon>
        <taxon>Stratiomyidae</taxon>
        <taxon>Hermetiinae</taxon>
        <taxon>Hermetia</taxon>
    </lineage>
</organism>
<evidence type="ECO:0000313" key="3">
    <source>
        <dbReference type="Proteomes" id="UP000594454"/>
    </source>
</evidence>
<protein>
    <submittedName>
        <fullName evidence="2">Uncharacterized protein</fullName>
    </submittedName>
</protein>
<dbReference type="InParanoid" id="A0A7R8YNS2"/>
<feature type="compositionally biased region" description="Polar residues" evidence="1">
    <location>
        <begin position="339"/>
        <end position="351"/>
    </location>
</feature>
<dbReference type="EMBL" id="LR899009">
    <property type="protein sequence ID" value="CAD7079561.1"/>
    <property type="molecule type" value="Genomic_DNA"/>
</dbReference>
<evidence type="ECO:0000256" key="1">
    <source>
        <dbReference type="SAM" id="MobiDB-lite"/>
    </source>
</evidence>
<sequence length="671" mass="76701">MEKSKFSLSESEFIPEAFNKTAQSNSENSGRTSSLDLEYYQYREVSSYSDHEWHKPDPTKVVRTNVPNKKSEELIKMGSDEFHPAKKGIVERLKAKKRDEFSRIDISQIIQKQKTINFQKVGTIEPPKESQNVASKEARKDTPKGMRRMIPMEAMKLSPKEMKKSLEKSKSKVDNIAMTGKTNTSSTSAIETDGKEPLSKVPQIKLSAKGHWGQLRAIHRVGGFYSEVHKKHRYLTMTALMKKIKKQQKKIPIVHMKANPVRAQNIFISIQPDPMLQKLVDEVSSRASEFTPKTPILEASSEPSFSDTKQRITFMEPSQEKLNEWATTTKASPVRIHPQKSNLSIRPNPSKQNRKTHNKPKEVCHASCAKPRQTSTYALKTIFDDIEHTEIVKVVHKQRTNRHCRSRGGQDTLAETDPPIRLSEAIAAIVRGYDPKDVVLIISPVDDDSNEVEDYLQITVVEWYQAQVLGSFLIPADNIMSPEDEDSLADYFWISVTQTLDSFQNDLCSVLKYLSNFVLPAKRNPAPCSEQVAQKERAGQEPLALAPENESSVNPDSIFRVADRDGMIAYAYPDFLSKEYVYSCNFFSTYERYMFSCSFEGSEILKQLRRYPNFARNFQVVTDPIEIMFPTPSFLKKMFRSVESVMKTLKIVKVYDVLCQMSFAIYKNLFF</sequence>
<reference evidence="2 3" key="1">
    <citation type="submission" date="2020-11" db="EMBL/GenBank/DDBJ databases">
        <authorList>
            <person name="Wallbank WR R."/>
            <person name="Pardo Diaz C."/>
            <person name="Kozak K."/>
            <person name="Martin S."/>
            <person name="Jiggins C."/>
            <person name="Moest M."/>
            <person name="Warren A I."/>
            <person name="Generalovic N T."/>
            <person name="Byers J.R.P. K."/>
            <person name="Montejo-Kovacevich G."/>
            <person name="Yen C E."/>
        </authorList>
    </citation>
    <scope>NUCLEOTIDE SEQUENCE [LARGE SCALE GENOMIC DNA]</scope>
</reference>
<name>A0A7R8YNS2_HERIL</name>
<evidence type="ECO:0000313" key="2">
    <source>
        <dbReference type="EMBL" id="CAD7079561.1"/>
    </source>
</evidence>
<proteinExistence type="predicted"/>
<dbReference type="Proteomes" id="UP000594454">
    <property type="component" value="Chromosome 1"/>
</dbReference>
<gene>
    <name evidence="2" type="ORF">HERILL_LOCUS2774</name>
</gene>
<accession>A0A7R8YNS2</accession>
<keyword evidence="3" id="KW-1185">Reference proteome</keyword>